<dbReference type="EMBL" id="JAKNBA010000003">
    <property type="protein sequence ID" value="MDE1241230.1"/>
    <property type="molecule type" value="Genomic_DNA"/>
</dbReference>
<name>A0A9X4ISN1_9VIBR</name>
<evidence type="ECO:0000313" key="2">
    <source>
        <dbReference type="EMBL" id="MDE1241230.1"/>
    </source>
</evidence>
<organism evidence="2 3">
    <name type="scientific">Vibrio aestuarianus</name>
    <dbReference type="NCBI Taxonomy" id="28171"/>
    <lineage>
        <taxon>Bacteria</taxon>
        <taxon>Pseudomonadati</taxon>
        <taxon>Pseudomonadota</taxon>
        <taxon>Gammaproteobacteria</taxon>
        <taxon>Vibrionales</taxon>
        <taxon>Vibrionaceae</taxon>
        <taxon>Vibrio</taxon>
    </lineage>
</organism>
<dbReference type="AlphaFoldDB" id="A0A9X4ISN1"/>
<dbReference type="InterPro" id="IPR027417">
    <property type="entry name" value="P-loop_NTPase"/>
</dbReference>
<dbReference type="InterPro" id="IPR045427">
    <property type="entry name" value="MoxR"/>
</dbReference>
<evidence type="ECO:0000313" key="3">
    <source>
        <dbReference type="Proteomes" id="UP001140979"/>
    </source>
</evidence>
<protein>
    <submittedName>
        <fullName evidence="2">ATP-binding protein</fullName>
    </submittedName>
</protein>
<dbReference type="PANTHER" id="PTHR32204">
    <property type="entry name" value="ATPASE RAVA"/>
    <property type="match status" value="1"/>
</dbReference>
<dbReference type="Proteomes" id="UP001140979">
    <property type="component" value="Unassembled WGS sequence"/>
</dbReference>
<feature type="domain" description="MoxR" evidence="1">
    <location>
        <begin position="18"/>
        <end position="64"/>
    </location>
</feature>
<dbReference type="Pfam" id="PF20030">
    <property type="entry name" value="bpMoxR"/>
    <property type="match status" value="1"/>
</dbReference>
<reference evidence="2" key="1">
    <citation type="submission" date="2022-02" db="EMBL/GenBank/DDBJ databases">
        <title>Emergence and expansion in Europe of a Vibrio aestuarianus clonal complex pathogenic for oysters.</title>
        <authorList>
            <person name="Mesnil A."/>
            <person name="Travers M.-A."/>
        </authorList>
    </citation>
    <scope>NUCLEOTIDE SEQUENCE</scope>
    <source>
        <strain evidence="2">19_064_11T1</strain>
    </source>
</reference>
<dbReference type="RefSeq" id="WP_274682644.1">
    <property type="nucleotide sequence ID" value="NZ_JAKNBA010000003.1"/>
</dbReference>
<dbReference type="Gene3D" id="3.40.50.300">
    <property type="entry name" value="P-loop containing nucleotide triphosphate hydrolases"/>
    <property type="match status" value="1"/>
</dbReference>
<keyword evidence="2" id="KW-0067">ATP-binding</keyword>
<dbReference type="PANTHER" id="PTHR32204:SF0">
    <property type="entry name" value="ATPASE RAVA"/>
    <property type="match status" value="1"/>
</dbReference>
<sequence length="64" mass="6989">MTTTVCATTMNRKGKFQVLMAQMSDGLLEREQQVRLMMLAALSGEHVLLVGPPGTAKSELAKRL</sequence>
<evidence type="ECO:0000259" key="1">
    <source>
        <dbReference type="Pfam" id="PF20030"/>
    </source>
</evidence>
<gene>
    <name evidence="2" type="ORF">L9W94_03525</name>
</gene>
<comment type="caution">
    <text evidence="2">The sequence shown here is derived from an EMBL/GenBank/DDBJ whole genome shotgun (WGS) entry which is preliminary data.</text>
</comment>
<dbReference type="InterPro" id="IPR050513">
    <property type="entry name" value="RavA_ATPases"/>
</dbReference>
<proteinExistence type="predicted"/>
<accession>A0A9X4ISN1</accession>
<dbReference type="SUPFAM" id="SSF52540">
    <property type="entry name" value="P-loop containing nucleoside triphosphate hydrolases"/>
    <property type="match status" value="1"/>
</dbReference>
<dbReference type="GO" id="GO:0005524">
    <property type="term" value="F:ATP binding"/>
    <property type="evidence" value="ECO:0007669"/>
    <property type="project" value="UniProtKB-KW"/>
</dbReference>
<keyword evidence="2" id="KW-0547">Nucleotide-binding</keyword>